<dbReference type="AlphaFoldDB" id="A0A7I8JDL9"/>
<evidence type="ECO:0000313" key="1">
    <source>
        <dbReference type="EMBL" id="CAA2628971.1"/>
    </source>
</evidence>
<gene>
    <name evidence="1" type="ORF">SI7747_11014611</name>
</gene>
<reference evidence="1 2" key="1">
    <citation type="submission" date="2019-12" db="EMBL/GenBank/DDBJ databases">
        <authorList>
            <person name="Scholz U."/>
            <person name="Mascher M."/>
            <person name="Fiebig A."/>
        </authorList>
    </citation>
    <scope>NUCLEOTIDE SEQUENCE</scope>
</reference>
<sequence length="28" mass="3229">MFYLSYSMCITLAVHGSIVGSMRMRINF</sequence>
<proteinExistence type="predicted"/>
<protein>
    <submittedName>
        <fullName evidence="1">Uncharacterized protein</fullName>
    </submittedName>
</protein>
<dbReference type="EMBL" id="CACRZD030000011">
    <property type="protein sequence ID" value="CAA6668217.1"/>
    <property type="molecule type" value="Genomic_DNA"/>
</dbReference>
<evidence type="ECO:0000313" key="2">
    <source>
        <dbReference type="Proteomes" id="UP001189122"/>
    </source>
</evidence>
<organism evidence="1">
    <name type="scientific">Spirodela intermedia</name>
    <name type="common">Intermediate duckweed</name>
    <dbReference type="NCBI Taxonomy" id="51605"/>
    <lineage>
        <taxon>Eukaryota</taxon>
        <taxon>Viridiplantae</taxon>
        <taxon>Streptophyta</taxon>
        <taxon>Embryophyta</taxon>
        <taxon>Tracheophyta</taxon>
        <taxon>Spermatophyta</taxon>
        <taxon>Magnoliopsida</taxon>
        <taxon>Liliopsida</taxon>
        <taxon>Araceae</taxon>
        <taxon>Lemnoideae</taxon>
        <taxon>Spirodela</taxon>
    </lineage>
</organism>
<dbReference type="EMBL" id="LR743598">
    <property type="protein sequence ID" value="CAA2628971.1"/>
    <property type="molecule type" value="Genomic_DNA"/>
</dbReference>
<keyword evidence="2" id="KW-1185">Reference proteome</keyword>
<name>A0A7I8JDL9_SPIIN</name>
<accession>A0A7I8JDL9</accession>
<dbReference type="Proteomes" id="UP001189122">
    <property type="component" value="Unassembled WGS sequence"/>
</dbReference>